<keyword evidence="1" id="KW-0175">Coiled coil</keyword>
<feature type="region of interest" description="Disordered" evidence="2">
    <location>
        <begin position="186"/>
        <end position="217"/>
    </location>
</feature>
<evidence type="ECO:0000256" key="2">
    <source>
        <dbReference type="SAM" id="MobiDB-lite"/>
    </source>
</evidence>
<feature type="compositionally biased region" description="Acidic residues" evidence="2">
    <location>
        <begin position="461"/>
        <end position="472"/>
    </location>
</feature>
<feature type="region of interest" description="Disordered" evidence="2">
    <location>
        <begin position="1340"/>
        <end position="1363"/>
    </location>
</feature>
<feature type="domain" description="CHAT" evidence="3">
    <location>
        <begin position="1026"/>
        <end position="1342"/>
    </location>
</feature>
<dbReference type="Pfam" id="PF12770">
    <property type="entry name" value="CHAT"/>
    <property type="match status" value="1"/>
</dbReference>
<evidence type="ECO:0000313" key="4">
    <source>
        <dbReference type="EMBL" id="MFD0622659.1"/>
    </source>
</evidence>
<feature type="region of interest" description="Disordered" evidence="2">
    <location>
        <begin position="893"/>
        <end position="913"/>
    </location>
</feature>
<evidence type="ECO:0000256" key="1">
    <source>
        <dbReference type="SAM" id="Coils"/>
    </source>
</evidence>
<evidence type="ECO:0000313" key="5">
    <source>
        <dbReference type="Proteomes" id="UP001596915"/>
    </source>
</evidence>
<organism evidence="4 5">
    <name type="scientific">Streptomyces sanglieri</name>
    <dbReference type="NCBI Taxonomy" id="193460"/>
    <lineage>
        <taxon>Bacteria</taxon>
        <taxon>Bacillati</taxon>
        <taxon>Actinomycetota</taxon>
        <taxon>Actinomycetes</taxon>
        <taxon>Kitasatosporales</taxon>
        <taxon>Streptomycetaceae</taxon>
        <taxon>Streptomyces</taxon>
    </lineage>
</organism>
<reference evidence="5" key="1">
    <citation type="journal article" date="2019" name="Int. J. Syst. Evol. Microbiol.">
        <title>The Global Catalogue of Microorganisms (GCM) 10K type strain sequencing project: providing services to taxonomists for standard genome sequencing and annotation.</title>
        <authorList>
            <consortium name="The Broad Institute Genomics Platform"/>
            <consortium name="The Broad Institute Genome Sequencing Center for Infectious Disease"/>
            <person name="Wu L."/>
            <person name="Ma J."/>
        </authorList>
    </citation>
    <scope>NUCLEOTIDE SEQUENCE [LARGE SCALE GENOMIC DNA]</scope>
    <source>
        <strain evidence="5">JCM 12607</strain>
    </source>
</reference>
<protein>
    <submittedName>
        <fullName evidence="4">CHAT domain-containing protein</fullName>
    </submittedName>
</protein>
<feature type="region of interest" description="Disordered" evidence="2">
    <location>
        <begin position="430"/>
        <end position="491"/>
    </location>
</feature>
<comment type="caution">
    <text evidence="4">The sequence shown here is derived from an EMBL/GenBank/DDBJ whole genome shotgun (WGS) entry which is preliminary data.</text>
</comment>
<keyword evidence="5" id="KW-1185">Reference proteome</keyword>
<gene>
    <name evidence="4" type="ORF">ACFQ2K_07275</name>
</gene>
<dbReference type="EMBL" id="JBHTGL010000008">
    <property type="protein sequence ID" value="MFD0622659.1"/>
    <property type="molecule type" value="Genomic_DNA"/>
</dbReference>
<dbReference type="InterPro" id="IPR024983">
    <property type="entry name" value="CHAT_dom"/>
</dbReference>
<feature type="compositionally biased region" description="Basic and acidic residues" evidence="2">
    <location>
        <begin position="1351"/>
        <end position="1363"/>
    </location>
</feature>
<name>A0ABW2WMQ1_9ACTN</name>
<sequence length="1363" mass="142980">MDVGSATALSAAVVGVVGTLLSALLTQRAADRSRQHERERAELARERRSEVKELRACYVALNTAVRQYLAALTDQVHALNRDDSTPVRQRLAEARDQHRDVYAEAQLRVPDRVLDLAGGLSRELGAAYGMVRRLDGGVPREGTRRPPSRNASTCSGAVCGRCAGRCGPNWACPGCSVVEAREPVVPRPTDRHSGVVAEGGSGSGGEEVPMSDQASGGVQGLRTWSAEAAERVRELIPAMGARAVPAAAYDRSIGELDQLVRLLDHDPVLRGAVSVWLGGALALRLSTGAGTDTDRERAERLLRDARDRRTALGATVGTQERRWAALFLLTLLTPMRSQPGAPGNVPDLAAFVDWFTRSGPDGVMTFATEIHELTDDIAELPLPSEFLVEYRRLRELFSAGTGPDFTEILANVMPAGDPFADVLRQTMGRMFGGGGPGAERPEGAAADGAGGERDTGAAPAAEEEAAPAEEGEAAPAAGPAPAPDPEPEPSLALGDIRRVAAALDAVNATTHGFDEALRNGDPQALNEMLRKLRSVQDMPPPGPDPTPGIEALMALLLNVSAGAGGTIQDQSAGRAHVDAVARYFENYDGPLPPGFRDPAVLGRAQALYAKVLDAGDAEDGEALRGLVDDAQELARTAPEGHPFRFVVELTLGAALTRLGAVIGDLELIRRGTPFLEQGMAGARAVDFPFAEATPLPTGPDFALLRAALSGGTAPGVDHVPPPADASTDEVYSAALSAGLQYALTRDQAVLDMHIDELERVRDAVREGKAPRIAAEALWRLAEAYRERGVRDQDVQDIRALGAAEEALTALAADVLLQAGAEHGLLTARSGADRGVQAALWAASQGRLREAVAVLELGRALVLHAASTSSAVPELLDADGYHELAEAWREAVAPGADGAPGDAREQGVPGELPSTLRRRALEALGYRERGGLLGTPTPADLADGVAASGADALVYLVPGEDAEAGVAIIVSPERGLAMKVLPLLSGAENGPVERYLDATALRDAAAPDDAAAAQSWEESLGALCDWAHDVLGPVVTALEEALRPGGDRAQEPLRIVLVPCGRLGIVPWHAARGPGGTSPAYLCRTTVFSYAASGSQFLRTVRRAPRDPAAAPVLLADPTLGLTYAEVEVLALRNAFYPGARLCGGMFEVPEDELLPGTPDEILGFLTDGASLLHVASHGSAGVRPTVSALHLAAEPAGDLPAEADGTDPGDLTVTRLLDQPVRRQATADGPLVVLSACRTDLSTRDHDEALTLTTAFVSGGARDVVGSRWAADDGTAALLMAVFHHYLNAEGLSPVDALRAAQLWMLDPGRENPGSLGGVLLRQAERTDLDRVPLWAAFIHQGHPGPAGTRKTSEEGGPDEHEW</sequence>
<proteinExistence type="predicted"/>
<evidence type="ECO:0000259" key="3">
    <source>
        <dbReference type="Pfam" id="PF12770"/>
    </source>
</evidence>
<dbReference type="Proteomes" id="UP001596915">
    <property type="component" value="Unassembled WGS sequence"/>
</dbReference>
<feature type="coiled-coil region" evidence="1">
    <location>
        <begin position="26"/>
        <end position="53"/>
    </location>
</feature>
<accession>A0ABW2WMQ1</accession>